<name>A0LFZ3_SYNFM</name>
<evidence type="ECO:0000313" key="4">
    <source>
        <dbReference type="Proteomes" id="UP000001784"/>
    </source>
</evidence>
<dbReference type="Proteomes" id="UP000001784">
    <property type="component" value="Chromosome"/>
</dbReference>
<dbReference type="CDD" id="cd00293">
    <property type="entry name" value="USP-like"/>
    <property type="match status" value="1"/>
</dbReference>
<keyword evidence="4" id="KW-1185">Reference proteome</keyword>
<sequence length="151" mass="16245">MKVLVPVDGSAHSLEALKVAVDFVKCKGAEVYVISVVPFIGGMEDHEISPKRRERTMESIENLANTAVKQALEVLDAQNVVPTGSKTVATSISVPDAIIDFAETEKIDLVIMGSRGLSTSSRFKLGSVASQVMKYSPCSVYLVKMPAERTS</sequence>
<dbReference type="eggNOG" id="COG0589">
    <property type="taxonomic scope" value="Bacteria"/>
</dbReference>
<dbReference type="PANTHER" id="PTHR46268:SF6">
    <property type="entry name" value="UNIVERSAL STRESS PROTEIN UP12"/>
    <property type="match status" value="1"/>
</dbReference>
<dbReference type="HOGENOM" id="CLU_049301_11_2_7"/>
<dbReference type="InterPro" id="IPR006015">
    <property type="entry name" value="Universal_stress_UspA"/>
</dbReference>
<dbReference type="KEGG" id="sfu:Sfum_0646"/>
<feature type="domain" description="UspA" evidence="2">
    <location>
        <begin position="2"/>
        <end position="144"/>
    </location>
</feature>
<evidence type="ECO:0000256" key="1">
    <source>
        <dbReference type="ARBA" id="ARBA00008791"/>
    </source>
</evidence>
<dbReference type="SUPFAM" id="SSF52402">
    <property type="entry name" value="Adenine nucleotide alpha hydrolases-like"/>
    <property type="match status" value="1"/>
</dbReference>
<dbReference type="RefSeq" id="WP_011697518.1">
    <property type="nucleotide sequence ID" value="NC_008554.1"/>
</dbReference>
<dbReference type="InterPro" id="IPR006016">
    <property type="entry name" value="UspA"/>
</dbReference>
<proteinExistence type="inferred from homology"/>
<accession>A0LFZ3</accession>
<dbReference type="PANTHER" id="PTHR46268">
    <property type="entry name" value="STRESS RESPONSE PROTEIN NHAX"/>
    <property type="match status" value="1"/>
</dbReference>
<dbReference type="OrthoDB" id="9788959at2"/>
<dbReference type="FunCoup" id="A0LFZ3">
    <property type="interactions" value="314"/>
</dbReference>
<evidence type="ECO:0000313" key="3">
    <source>
        <dbReference type="EMBL" id="ABK16345.1"/>
    </source>
</evidence>
<evidence type="ECO:0000259" key="2">
    <source>
        <dbReference type="Pfam" id="PF00582"/>
    </source>
</evidence>
<dbReference type="Pfam" id="PF00582">
    <property type="entry name" value="Usp"/>
    <property type="match status" value="1"/>
</dbReference>
<dbReference type="AlphaFoldDB" id="A0LFZ3"/>
<dbReference type="EMBL" id="CP000478">
    <property type="protein sequence ID" value="ABK16345.1"/>
    <property type="molecule type" value="Genomic_DNA"/>
</dbReference>
<reference evidence="3 4" key="1">
    <citation type="submission" date="2006-10" db="EMBL/GenBank/DDBJ databases">
        <title>Complete sequence of Syntrophobacter fumaroxidans MPOB.</title>
        <authorList>
            <consortium name="US DOE Joint Genome Institute"/>
            <person name="Copeland A."/>
            <person name="Lucas S."/>
            <person name="Lapidus A."/>
            <person name="Barry K."/>
            <person name="Detter J.C."/>
            <person name="Glavina del Rio T."/>
            <person name="Hammon N."/>
            <person name="Israni S."/>
            <person name="Pitluck S."/>
            <person name="Goltsman E.G."/>
            <person name="Martinez M."/>
            <person name="Schmutz J."/>
            <person name="Larimer F."/>
            <person name="Land M."/>
            <person name="Hauser L."/>
            <person name="Kyrpides N."/>
            <person name="Kim E."/>
            <person name="Boone D.R."/>
            <person name="Brockman F."/>
            <person name="Culley D."/>
            <person name="Ferry J."/>
            <person name="Gunsalus R."/>
            <person name="McInerney M.J."/>
            <person name="Morrison M."/>
            <person name="Plugge C."/>
            <person name="Rohlin L."/>
            <person name="Scholten J."/>
            <person name="Sieber J."/>
            <person name="Stams A.J.M."/>
            <person name="Worm P."/>
            <person name="Henstra A.M."/>
            <person name="Richardson P."/>
        </authorList>
    </citation>
    <scope>NUCLEOTIDE SEQUENCE [LARGE SCALE GENOMIC DNA]</scope>
    <source>
        <strain evidence="4">DSM 10017 / MPOB</strain>
    </source>
</reference>
<organism evidence="3 4">
    <name type="scientific">Syntrophobacter fumaroxidans (strain DSM 10017 / MPOB)</name>
    <dbReference type="NCBI Taxonomy" id="335543"/>
    <lineage>
        <taxon>Bacteria</taxon>
        <taxon>Pseudomonadati</taxon>
        <taxon>Thermodesulfobacteriota</taxon>
        <taxon>Syntrophobacteria</taxon>
        <taxon>Syntrophobacterales</taxon>
        <taxon>Syntrophobacteraceae</taxon>
        <taxon>Syntrophobacter</taxon>
    </lineage>
</organism>
<dbReference type="STRING" id="335543.Sfum_0646"/>
<dbReference type="Gene3D" id="3.40.50.620">
    <property type="entry name" value="HUPs"/>
    <property type="match status" value="1"/>
</dbReference>
<gene>
    <name evidence="3" type="ordered locus">Sfum_0646</name>
</gene>
<dbReference type="PRINTS" id="PR01438">
    <property type="entry name" value="UNVRSLSTRESS"/>
</dbReference>
<dbReference type="InParanoid" id="A0LFZ3"/>
<comment type="similarity">
    <text evidence="1">Belongs to the universal stress protein A family.</text>
</comment>
<dbReference type="InterPro" id="IPR014729">
    <property type="entry name" value="Rossmann-like_a/b/a_fold"/>
</dbReference>
<protein>
    <submittedName>
        <fullName evidence="3">UspA domain protein</fullName>
    </submittedName>
</protein>